<feature type="transmembrane region" description="Helical" evidence="4">
    <location>
        <begin position="213"/>
        <end position="234"/>
    </location>
</feature>
<feature type="transmembrane region" description="Helical" evidence="4">
    <location>
        <begin position="282"/>
        <end position="299"/>
    </location>
</feature>
<dbReference type="InterPro" id="IPR036259">
    <property type="entry name" value="MFS_trans_sf"/>
</dbReference>
<proteinExistence type="predicted"/>
<dbReference type="PROSITE" id="PS50850">
    <property type="entry name" value="MFS"/>
    <property type="match status" value="1"/>
</dbReference>
<feature type="transmembrane region" description="Helical" evidence="4">
    <location>
        <begin position="80"/>
        <end position="98"/>
    </location>
</feature>
<feature type="transmembrane region" description="Helical" evidence="4">
    <location>
        <begin position="254"/>
        <end position="273"/>
    </location>
</feature>
<keyword evidence="1 4" id="KW-0812">Transmembrane</keyword>
<organism evidence="6 7">
    <name type="scientific">Idiomarina ramblicola</name>
    <dbReference type="NCBI Taxonomy" id="263724"/>
    <lineage>
        <taxon>Bacteria</taxon>
        <taxon>Pseudomonadati</taxon>
        <taxon>Pseudomonadota</taxon>
        <taxon>Gammaproteobacteria</taxon>
        <taxon>Alteromonadales</taxon>
        <taxon>Idiomarinaceae</taxon>
        <taxon>Idiomarina</taxon>
    </lineage>
</organism>
<dbReference type="InterPro" id="IPR020846">
    <property type="entry name" value="MFS_dom"/>
</dbReference>
<dbReference type="EMBL" id="PIQC01000008">
    <property type="protein sequence ID" value="RUO66981.1"/>
    <property type="molecule type" value="Genomic_DNA"/>
</dbReference>
<sequence>MLSNTKLHQKLALPLIILSQLLGTSLWFSINGVWLPLSAEQQLTESDLGALTLAVQLGFIIGTLTLALTGLADRYRASQIFLFSSIVGAAVNALFILTVDIASIAWLLRFLTGLCLAGIYPMGMKLVISWVPRYAGSALAWLLAMLTLGTALPHLMRGITLDFSWQIPLLASSLLALLGGLLVGWLGSGPHLPSVTTPHTFRSGLRALTQSEFRAIAIGYFGHAWELYAFWMLAPLLVLHPLASLNLPLSAAPWLAFSIIAIGSLGCIGGGIMSKNIGGLRVARLALFSSGAICLLYPLMTELPAWVLVCLLLLWGLTVIADSPQFSALAAQFAPKENIGSALAIMNAIGFSLTLPAIWLTSNLWSIHNEWVTWLLLPGPVIGLWAMRKLSA</sequence>
<dbReference type="OrthoDB" id="9781976at2"/>
<dbReference type="PANTHER" id="PTHR23521:SF3">
    <property type="entry name" value="MFS TRANSPORTER"/>
    <property type="match status" value="1"/>
</dbReference>
<feature type="transmembrane region" description="Helical" evidence="4">
    <location>
        <begin position="371"/>
        <end position="387"/>
    </location>
</feature>
<feature type="transmembrane region" description="Helical" evidence="4">
    <location>
        <begin position="50"/>
        <end position="68"/>
    </location>
</feature>
<dbReference type="Proteomes" id="UP000288058">
    <property type="component" value="Unassembled WGS sequence"/>
</dbReference>
<feature type="transmembrane region" description="Helical" evidence="4">
    <location>
        <begin position="134"/>
        <end position="155"/>
    </location>
</feature>
<comment type="caution">
    <text evidence="6">The sequence shown here is derived from an EMBL/GenBank/DDBJ whole genome shotgun (WGS) entry which is preliminary data.</text>
</comment>
<dbReference type="InterPro" id="IPR011701">
    <property type="entry name" value="MFS"/>
</dbReference>
<evidence type="ECO:0000256" key="2">
    <source>
        <dbReference type="ARBA" id="ARBA00022989"/>
    </source>
</evidence>
<feature type="transmembrane region" description="Helical" evidence="4">
    <location>
        <begin position="342"/>
        <end position="359"/>
    </location>
</feature>
<protein>
    <submittedName>
        <fullName evidence="6">MFS transporter</fullName>
    </submittedName>
</protein>
<dbReference type="Gene3D" id="1.20.1250.20">
    <property type="entry name" value="MFS general substrate transporter like domains"/>
    <property type="match status" value="2"/>
</dbReference>
<name>A0A432YUJ9_9GAMM</name>
<reference evidence="7" key="1">
    <citation type="journal article" date="2018" name="Front. Microbiol.">
        <title>Genome-Based Analysis Reveals the Taxonomy and Diversity of the Family Idiomarinaceae.</title>
        <authorList>
            <person name="Liu Y."/>
            <person name="Lai Q."/>
            <person name="Shao Z."/>
        </authorList>
    </citation>
    <scope>NUCLEOTIDE SEQUENCE [LARGE SCALE GENOMIC DNA]</scope>
    <source>
        <strain evidence="7">R22</strain>
    </source>
</reference>
<feature type="transmembrane region" description="Helical" evidence="4">
    <location>
        <begin position="12"/>
        <end position="30"/>
    </location>
</feature>
<feature type="transmembrane region" description="Helical" evidence="4">
    <location>
        <begin position="104"/>
        <end position="122"/>
    </location>
</feature>
<dbReference type="GO" id="GO:0022857">
    <property type="term" value="F:transmembrane transporter activity"/>
    <property type="evidence" value="ECO:0007669"/>
    <property type="project" value="InterPro"/>
</dbReference>
<feature type="transmembrane region" description="Helical" evidence="4">
    <location>
        <begin position="167"/>
        <end position="192"/>
    </location>
</feature>
<evidence type="ECO:0000256" key="3">
    <source>
        <dbReference type="ARBA" id="ARBA00023136"/>
    </source>
</evidence>
<feature type="transmembrane region" description="Helical" evidence="4">
    <location>
        <begin position="305"/>
        <end position="321"/>
    </location>
</feature>
<keyword evidence="7" id="KW-1185">Reference proteome</keyword>
<evidence type="ECO:0000313" key="7">
    <source>
        <dbReference type="Proteomes" id="UP000288058"/>
    </source>
</evidence>
<gene>
    <name evidence="6" type="ORF">CWI78_10755</name>
</gene>
<keyword evidence="3 4" id="KW-0472">Membrane</keyword>
<evidence type="ECO:0000256" key="4">
    <source>
        <dbReference type="SAM" id="Phobius"/>
    </source>
</evidence>
<feature type="domain" description="Major facilitator superfamily (MFS) profile" evidence="5">
    <location>
        <begin position="1"/>
        <end position="392"/>
    </location>
</feature>
<evidence type="ECO:0000313" key="6">
    <source>
        <dbReference type="EMBL" id="RUO66981.1"/>
    </source>
</evidence>
<evidence type="ECO:0000259" key="5">
    <source>
        <dbReference type="PROSITE" id="PS50850"/>
    </source>
</evidence>
<dbReference type="Pfam" id="PF07690">
    <property type="entry name" value="MFS_1"/>
    <property type="match status" value="1"/>
</dbReference>
<keyword evidence="2 4" id="KW-1133">Transmembrane helix</keyword>
<evidence type="ECO:0000256" key="1">
    <source>
        <dbReference type="ARBA" id="ARBA00022692"/>
    </source>
</evidence>
<dbReference type="RefSeq" id="WP_126782811.1">
    <property type="nucleotide sequence ID" value="NZ_PIQC01000008.1"/>
</dbReference>
<accession>A0A432YUJ9</accession>
<dbReference type="AlphaFoldDB" id="A0A432YUJ9"/>
<dbReference type="PANTHER" id="PTHR23521">
    <property type="entry name" value="TRANSPORTER MFS SUPERFAMILY"/>
    <property type="match status" value="1"/>
</dbReference>
<dbReference type="SUPFAM" id="SSF103473">
    <property type="entry name" value="MFS general substrate transporter"/>
    <property type="match status" value="1"/>
</dbReference>
<dbReference type="GO" id="GO:0005886">
    <property type="term" value="C:plasma membrane"/>
    <property type="evidence" value="ECO:0007669"/>
    <property type="project" value="TreeGrafter"/>
</dbReference>